<dbReference type="AlphaFoldDB" id="A0A1H3E1Q9"/>
<organism evidence="2 3">
    <name type="scientific">Albimonas donghaensis</name>
    <dbReference type="NCBI Taxonomy" id="356660"/>
    <lineage>
        <taxon>Bacteria</taxon>
        <taxon>Pseudomonadati</taxon>
        <taxon>Pseudomonadota</taxon>
        <taxon>Alphaproteobacteria</taxon>
        <taxon>Rhodobacterales</taxon>
        <taxon>Paracoccaceae</taxon>
        <taxon>Albimonas</taxon>
    </lineage>
</organism>
<feature type="compositionally biased region" description="Pro residues" evidence="1">
    <location>
        <begin position="135"/>
        <end position="144"/>
    </location>
</feature>
<feature type="region of interest" description="Disordered" evidence="1">
    <location>
        <begin position="42"/>
        <end position="125"/>
    </location>
</feature>
<feature type="compositionally biased region" description="Pro residues" evidence="1">
    <location>
        <begin position="109"/>
        <end position="120"/>
    </location>
</feature>
<reference evidence="2 3" key="1">
    <citation type="submission" date="2016-10" db="EMBL/GenBank/DDBJ databases">
        <authorList>
            <person name="de Groot N.N."/>
        </authorList>
    </citation>
    <scope>NUCLEOTIDE SEQUENCE [LARGE SCALE GENOMIC DNA]</scope>
    <source>
        <strain evidence="2 3">DSM 17890</strain>
    </source>
</reference>
<evidence type="ECO:0000256" key="1">
    <source>
        <dbReference type="SAM" id="MobiDB-lite"/>
    </source>
</evidence>
<feature type="region of interest" description="Disordered" evidence="1">
    <location>
        <begin position="133"/>
        <end position="152"/>
    </location>
</feature>
<keyword evidence="3" id="KW-1185">Reference proteome</keyword>
<feature type="compositionally biased region" description="Pro residues" evidence="1">
    <location>
        <begin position="69"/>
        <end position="79"/>
    </location>
</feature>
<dbReference type="EMBL" id="FNMZ01000009">
    <property type="protein sequence ID" value="SDX72611.1"/>
    <property type="molecule type" value="Genomic_DNA"/>
</dbReference>
<name>A0A1H3E1Q9_9RHOB</name>
<dbReference type="InterPro" id="IPR011681">
    <property type="entry name" value="GcrA"/>
</dbReference>
<dbReference type="STRING" id="356660.SAMN05444336_10930"/>
<gene>
    <name evidence="2" type="ORF">SAMN05444336_10930</name>
</gene>
<dbReference type="Proteomes" id="UP000199118">
    <property type="component" value="Unassembled WGS sequence"/>
</dbReference>
<protein>
    <submittedName>
        <fullName evidence="2">GcrA cell cycle regulator</fullName>
    </submittedName>
</protein>
<accession>A0A1H3E1Q9</accession>
<proteinExistence type="predicted"/>
<evidence type="ECO:0000313" key="2">
    <source>
        <dbReference type="EMBL" id="SDX72611.1"/>
    </source>
</evidence>
<dbReference type="Gene3D" id="1.10.10.60">
    <property type="entry name" value="Homeodomain-like"/>
    <property type="match status" value="1"/>
</dbReference>
<evidence type="ECO:0000313" key="3">
    <source>
        <dbReference type="Proteomes" id="UP000199118"/>
    </source>
</evidence>
<sequence length="224" mass="23377">MAMSWTDERVELLKSMWSEGKSASQIAKALGGVTRNAVIGKVHRLGLSNRTAAPKPAGKDMPEDAVAASPPPSPAPAPAPAAAAPRPAAPEPAAAPTPAPAAPAARAPEPAPSAPEPAAAPAPVAERPVARVAPVIPPNGPQPPAVSEVSEEARRNLEEVEKRARRLNLLQLTERTCKWPIGDPATDDFFFCGLPSIGGKPYCETHVSVAFQPMSARRDRARSR</sequence>
<dbReference type="Pfam" id="PF07750">
    <property type="entry name" value="GcrA"/>
    <property type="match status" value="1"/>
</dbReference>
<feature type="compositionally biased region" description="Pro residues" evidence="1">
    <location>
        <begin position="87"/>
        <end position="101"/>
    </location>
</feature>